<feature type="compositionally biased region" description="Low complexity" evidence="12">
    <location>
        <begin position="446"/>
        <end position="470"/>
    </location>
</feature>
<keyword evidence="4" id="KW-0645">Protease</keyword>
<comment type="subcellular location">
    <subcellularLocation>
        <location evidence="1">Cell membrane</location>
    </subcellularLocation>
</comment>
<dbReference type="PANTHER" id="PTHR47966">
    <property type="entry name" value="BETA-SITE APP-CLEAVING ENZYME, ISOFORM A-RELATED"/>
    <property type="match status" value="1"/>
</dbReference>
<evidence type="ECO:0000256" key="6">
    <source>
        <dbReference type="ARBA" id="ARBA00022801"/>
    </source>
</evidence>
<accession>A0A9P9ABY0</accession>
<feature type="compositionally biased region" description="Polar residues" evidence="12">
    <location>
        <begin position="523"/>
        <end position="542"/>
    </location>
</feature>
<dbReference type="Gene3D" id="2.40.70.10">
    <property type="entry name" value="Acid Proteases"/>
    <property type="match status" value="2"/>
</dbReference>
<feature type="chain" id="PRO_5040122254" evidence="13">
    <location>
        <begin position="20"/>
        <end position="565"/>
    </location>
</feature>
<organism evidence="15 16">
    <name type="scientific">Plectosphaerella plurivora</name>
    <dbReference type="NCBI Taxonomy" id="936078"/>
    <lineage>
        <taxon>Eukaryota</taxon>
        <taxon>Fungi</taxon>
        <taxon>Dikarya</taxon>
        <taxon>Ascomycota</taxon>
        <taxon>Pezizomycotina</taxon>
        <taxon>Sordariomycetes</taxon>
        <taxon>Hypocreomycetidae</taxon>
        <taxon>Glomerellales</taxon>
        <taxon>Plectosphaerellaceae</taxon>
        <taxon>Plectosphaerella</taxon>
    </lineage>
</organism>
<feature type="active site" evidence="10">
    <location>
        <position position="322"/>
    </location>
</feature>
<dbReference type="CDD" id="cd05471">
    <property type="entry name" value="pepsin_like"/>
    <property type="match status" value="1"/>
</dbReference>
<comment type="similarity">
    <text evidence="2">Belongs to the peptidase A1 family.</text>
</comment>
<dbReference type="SUPFAM" id="SSF50630">
    <property type="entry name" value="Acid proteases"/>
    <property type="match status" value="1"/>
</dbReference>
<feature type="disulfide bond" evidence="11">
    <location>
        <begin position="153"/>
        <end position="158"/>
    </location>
</feature>
<dbReference type="PRINTS" id="PR00792">
    <property type="entry name" value="PEPSIN"/>
</dbReference>
<evidence type="ECO:0000256" key="5">
    <source>
        <dbReference type="ARBA" id="ARBA00022750"/>
    </source>
</evidence>
<dbReference type="FunFam" id="2.40.70.10:FF:000060">
    <property type="entry name" value="Aspartic-type endopeptidase ctsD"/>
    <property type="match status" value="1"/>
</dbReference>
<keyword evidence="9" id="KW-0449">Lipoprotein</keyword>
<dbReference type="InterPro" id="IPR001461">
    <property type="entry name" value="Aspartic_peptidase_A1"/>
</dbReference>
<evidence type="ECO:0000256" key="3">
    <source>
        <dbReference type="ARBA" id="ARBA00022475"/>
    </source>
</evidence>
<feature type="region of interest" description="Disordered" evidence="12">
    <location>
        <begin position="37"/>
        <end position="65"/>
    </location>
</feature>
<dbReference type="PROSITE" id="PS51767">
    <property type="entry name" value="PEPTIDASE_A1"/>
    <property type="match status" value="1"/>
</dbReference>
<feature type="compositionally biased region" description="Polar residues" evidence="12">
    <location>
        <begin position="51"/>
        <end position="60"/>
    </location>
</feature>
<evidence type="ECO:0000256" key="13">
    <source>
        <dbReference type="SAM" id="SignalP"/>
    </source>
</evidence>
<feature type="disulfide bond" evidence="11">
    <location>
        <begin position="357"/>
        <end position="389"/>
    </location>
</feature>
<dbReference type="InterPro" id="IPR021109">
    <property type="entry name" value="Peptidase_aspartic_dom_sf"/>
</dbReference>
<evidence type="ECO:0000256" key="7">
    <source>
        <dbReference type="ARBA" id="ARBA00023136"/>
    </source>
</evidence>
<feature type="signal peptide" evidence="13">
    <location>
        <begin position="1"/>
        <end position="19"/>
    </location>
</feature>
<dbReference type="AlphaFoldDB" id="A0A9P9ABY0"/>
<evidence type="ECO:0000313" key="16">
    <source>
        <dbReference type="Proteomes" id="UP000770015"/>
    </source>
</evidence>
<dbReference type="GO" id="GO:0005886">
    <property type="term" value="C:plasma membrane"/>
    <property type="evidence" value="ECO:0007669"/>
    <property type="project" value="UniProtKB-SubCell"/>
</dbReference>
<keyword evidence="7" id="KW-0472">Membrane</keyword>
<keyword evidence="3" id="KW-1003">Cell membrane</keyword>
<dbReference type="Pfam" id="PF00026">
    <property type="entry name" value="Asp"/>
    <property type="match status" value="1"/>
</dbReference>
<protein>
    <submittedName>
        <fullName evidence="15">Aspartic peptidase domain-containing protein</fullName>
    </submittedName>
</protein>
<dbReference type="PANTHER" id="PTHR47966:SF75">
    <property type="entry name" value="ENDOPEPTIDASE (CTSD), PUTATIVE (AFU_ORTHOLOGUE AFUA_4G07040)-RELATED"/>
    <property type="match status" value="1"/>
</dbReference>
<feature type="compositionally biased region" description="Polar residues" evidence="12">
    <location>
        <begin position="472"/>
        <end position="506"/>
    </location>
</feature>
<proteinExistence type="inferred from homology"/>
<feature type="region of interest" description="Disordered" evidence="12">
    <location>
        <begin position="429"/>
        <end position="545"/>
    </location>
</feature>
<dbReference type="InterPro" id="IPR034164">
    <property type="entry name" value="Pepsin-like_dom"/>
</dbReference>
<sequence length="565" mass="59966">MRSAILLVQLSLLVAFSEAFFPWFPDYRCQRDGTCSPTKRTIGDDERSASFPISQRTQPPLTGPEHAAREAERLRTKYLRFRSAATPSTLDKRQNVYRVIEPAKSEQEHGLGIYQDGSDFSYFVRAKLGSKEKELFMLLDTGAATSWVMGSECTSEACGKHNSFGAQDSNTLVILDDGAFSVNYGTGSVKGNKVQDTISIAGINPSLVFGLANETSNDFNHFPFDGILGLSMASGSSDNFLKKVKALNKFPNNIFCVFISRASDGPNTGEITFGECNKDKYTGDFTYTAVSADAKGDWAIPMDGLSYDGKKAGVKGKLAYIDTGTSYVFGPRADVEAFHKNIPGSSSTDGTTWKIPCDSNKEVTYMFSGQSYVIKTSDWQSKPDASGVCTSNIYGHEVVPNAWLLGDLFLKNVYAVFDADQERIGFANRPPVAKVETPSPTTSVDSGAEQTGATGGQETASTETTTAAGANPSASENGAAATTTGTPQSSVPQPTSEPTSLITQSTPPSPSGAPPAGADGEESNPSATSDEASQETDPSSLGSHARTPAALAAAVALLAMTMIFS</sequence>
<evidence type="ECO:0000256" key="2">
    <source>
        <dbReference type="ARBA" id="ARBA00007447"/>
    </source>
</evidence>
<gene>
    <name evidence="15" type="ORF">F5X68DRAFT_168488</name>
</gene>
<keyword evidence="16" id="KW-1185">Reference proteome</keyword>
<keyword evidence="11" id="KW-1015">Disulfide bond</keyword>
<dbReference type="InterPro" id="IPR033121">
    <property type="entry name" value="PEPTIDASE_A1"/>
</dbReference>
<keyword evidence="8" id="KW-0325">Glycoprotein</keyword>
<feature type="active site" evidence="10">
    <location>
        <position position="140"/>
    </location>
</feature>
<evidence type="ECO:0000256" key="1">
    <source>
        <dbReference type="ARBA" id="ARBA00004236"/>
    </source>
</evidence>
<dbReference type="EMBL" id="JAGSXJ010000009">
    <property type="protein sequence ID" value="KAH6688572.1"/>
    <property type="molecule type" value="Genomic_DNA"/>
</dbReference>
<evidence type="ECO:0000256" key="8">
    <source>
        <dbReference type="ARBA" id="ARBA00023180"/>
    </source>
</evidence>
<feature type="domain" description="Peptidase A1" evidence="14">
    <location>
        <begin position="122"/>
        <end position="427"/>
    </location>
</feature>
<evidence type="ECO:0000256" key="10">
    <source>
        <dbReference type="PIRSR" id="PIRSR601461-1"/>
    </source>
</evidence>
<evidence type="ECO:0000256" key="11">
    <source>
        <dbReference type="PIRSR" id="PIRSR601461-2"/>
    </source>
</evidence>
<keyword evidence="13" id="KW-0732">Signal</keyword>
<evidence type="ECO:0000256" key="9">
    <source>
        <dbReference type="ARBA" id="ARBA00023288"/>
    </source>
</evidence>
<keyword evidence="6" id="KW-0378">Hydrolase</keyword>
<keyword evidence="5" id="KW-0064">Aspartyl protease</keyword>
<evidence type="ECO:0000313" key="15">
    <source>
        <dbReference type="EMBL" id="KAH6688572.1"/>
    </source>
</evidence>
<reference evidence="15" key="1">
    <citation type="journal article" date="2021" name="Nat. Commun.">
        <title>Genetic determinants of endophytism in the Arabidopsis root mycobiome.</title>
        <authorList>
            <person name="Mesny F."/>
            <person name="Miyauchi S."/>
            <person name="Thiergart T."/>
            <person name="Pickel B."/>
            <person name="Atanasova L."/>
            <person name="Karlsson M."/>
            <person name="Huettel B."/>
            <person name="Barry K.W."/>
            <person name="Haridas S."/>
            <person name="Chen C."/>
            <person name="Bauer D."/>
            <person name="Andreopoulos W."/>
            <person name="Pangilinan J."/>
            <person name="LaButti K."/>
            <person name="Riley R."/>
            <person name="Lipzen A."/>
            <person name="Clum A."/>
            <person name="Drula E."/>
            <person name="Henrissat B."/>
            <person name="Kohler A."/>
            <person name="Grigoriev I.V."/>
            <person name="Martin F.M."/>
            <person name="Hacquard S."/>
        </authorList>
    </citation>
    <scope>NUCLEOTIDE SEQUENCE</scope>
    <source>
        <strain evidence="15">MPI-SDFR-AT-0117</strain>
    </source>
</reference>
<dbReference type="GO" id="GO:0006508">
    <property type="term" value="P:proteolysis"/>
    <property type="evidence" value="ECO:0007669"/>
    <property type="project" value="UniProtKB-KW"/>
</dbReference>
<evidence type="ECO:0000259" key="14">
    <source>
        <dbReference type="PROSITE" id="PS51767"/>
    </source>
</evidence>
<comment type="caution">
    <text evidence="15">The sequence shown here is derived from an EMBL/GenBank/DDBJ whole genome shotgun (WGS) entry which is preliminary data.</text>
</comment>
<name>A0A9P9ABY0_9PEZI</name>
<dbReference type="GO" id="GO:0004190">
    <property type="term" value="F:aspartic-type endopeptidase activity"/>
    <property type="evidence" value="ECO:0007669"/>
    <property type="project" value="UniProtKB-KW"/>
</dbReference>
<evidence type="ECO:0000256" key="4">
    <source>
        <dbReference type="ARBA" id="ARBA00022670"/>
    </source>
</evidence>
<dbReference type="OrthoDB" id="660550at2759"/>
<dbReference type="Proteomes" id="UP000770015">
    <property type="component" value="Unassembled WGS sequence"/>
</dbReference>
<evidence type="ECO:0000256" key="12">
    <source>
        <dbReference type="SAM" id="MobiDB-lite"/>
    </source>
</evidence>